<accession>A0ACC1CKJ4</accession>
<protein>
    <submittedName>
        <fullName evidence="1">Uncharacterized protein</fullName>
    </submittedName>
</protein>
<keyword evidence="2" id="KW-1185">Reference proteome</keyword>
<evidence type="ECO:0000313" key="1">
    <source>
        <dbReference type="EMBL" id="KAJ0172111.1"/>
    </source>
</evidence>
<dbReference type="EMBL" id="CM034408">
    <property type="protein sequence ID" value="KAJ0172111.1"/>
    <property type="molecule type" value="Genomic_DNA"/>
</dbReference>
<comment type="caution">
    <text evidence="1">The sequence shown here is derived from an EMBL/GenBank/DDBJ whole genome shotgun (WGS) entry which is preliminary data.</text>
</comment>
<proteinExistence type="predicted"/>
<reference evidence="1 2" key="1">
    <citation type="journal article" date="2021" name="Front. Genet.">
        <title>Chromosome-Level Genome Assembly Reveals Significant Gene Expansion in the Toll and IMD Signaling Pathways of Dendrolimus kikuchii.</title>
        <authorList>
            <person name="Zhou J."/>
            <person name="Wu P."/>
            <person name="Xiong Z."/>
            <person name="Liu N."/>
            <person name="Zhao N."/>
            <person name="Ji M."/>
            <person name="Qiu Y."/>
            <person name="Yang B."/>
        </authorList>
    </citation>
    <scope>NUCLEOTIDE SEQUENCE [LARGE SCALE GENOMIC DNA]</scope>
    <source>
        <strain evidence="1">Ann1</strain>
    </source>
</reference>
<dbReference type="Proteomes" id="UP000824533">
    <property type="component" value="Linkage Group LG22"/>
</dbReference>
<sequence length="806" mass="92897">MIKRIFALNIEQYGDLFKGLGKLPGKYRITVESGAQPSVCPVRKIPLGIRENLLLELNRMEKAGVIRKVSHPTPWVNAIVVAAKKDGNLRICLDPRPLNRVVRRSHYPLPSLTEIASKLQDARYFSKLDARSSFWMIQLDDESADLCTFGTPFGRYQFLRLPYGINCASEVFHSKMRQILEDLEGVDSFVDDVILWASSKQEHDYRLGRLLERAREAGIKFNKDKCQFCVQEVTYLGHTFSANGMRIDDTKLKAIIEMPIPNDRQALERFLGMINYLSKFIPNYSDIASPLRSLLKKDVEWLWQDIHIESFNKLKHLVCNAPILALYSTREPVLLSVDASSRALGAVLMQADRPVEYASCTMTDTQYIECQLIIRYIRDGWPAFKHETDEKVRGLWSYQTSFEYVDGIIFKDNLVYIPISLRKDMVKRVHDGHLGIDRCKRNAREVMYWPGMSRDIEAAVRKCVTCKEQAPRPAREPLISHYIPDIPWAKVGSDIFQHAGKSFLLLVDYFSNFIEVSPLKAIGSKSVIAAMKDQFARHGIPIELVTDNGPAYFSREFFNFAKEWGFKHTTNYPQSNGRTERSVQTIKNILKKCIKSHSDFYLGLLNFRVTPRHGISSPSELLMGRRLNTRLPSHIIKLKPSRNNDIDYKNILSRQQYSKSHYDTRARPLRPLHTGDDVIIADANRRRQGRVQGEAQQPRSYFVTDRTGKRYRRNRRHLIKLPSEDLEGHNNKQPNADSEHSHIQEEWSSADSEISSEEDTLCLDDDLRNDEELLNNQNPNLNVNERMSRPAAIKAQKNIRKFLNKD</sequence>
<gene>
    <name evidence="1" type="ORF">K1T71_012084</name>
</gene>
<evidence type="ECO:0000313" key="2">
    <source>
        <dbReference type="Proteomes" id="UP000824533"/>
    </source>
</evidence>
<organism evidence="1 2">
    <name type="scientific">Dendrolimus kikuchii</name>
    <dbReference type="NCBI Taxonomy" id="765133"/>
    <lineage>
        <taxon>Eukaryota</taxon>
        <taxon>Metazoa</taxon>
        <taxon>Ecdysozoa</taxon>
        <taxon>Arthropoda</taxon>
        <taxon>Hexapoda</taxon>
        <taxon>Insecta</taxon>
        <taxon>Pterygota</taxon>
        <taxon>Neoptera</taxon>
        <taxon>Endopterygota</taxon>
        <taxon>Lepidoptera</taxon>
        <taxon>Glossata</taxon>
        <taxon>Ditrysia</taxon>
        <taxon>Bombycoidea</taxon>
        <taxon>Lasiocampidae</taxon>
        <taxon>Dendrolimus</taxon>
    </lineage>
</organism>
<name>A0ACC1CKJ4_9NEOP</name>